<dbReference type="Proteomes" id="UP001322277">
    <property type="component" value="Chromosome 4"/>
</dbReference>
<dbReference type="CDD" id="cd00067">
    <property type="entry name" value="GAL4"/>
    <property type="match status" value="1"/>
</dbReference>
<dbReference type="GO" id="GO:0045944">
    <property type="term" value="P:positive regulation of transcription by RNA polymerase II"/>
    <property type="evidence" value="ECO:0007669"/>
    <property type="project" value="TreeGrafter"/>
</dbReference>
<dbReference type="PANTHER" id="PTHR47782">
    <property type="entry name" value="ZN(II)2CYS6 TRANSCRIPTION FACTOR (EUROFUNG)-RELATED"/>
    <property type="match status" value="1"/>
</dbReference>
<feature type="compositionally biased region" description="Polar residues" evidence="8">
    <location>
        <begin position="897"/>
        <end position="913"/>
    </location>
</feature>
<dbReference type="GO" id="GO:0000981">
    <property type="term" value="F:DNA-binding transcription factor activity, RNA polymerase II-specific"/>
    <property type="evidence" value="ECO:0007669"/>
    <property type="project" value="InterPro"/>
</dbReference>
<gene>
    <name evidence="10" type="ORF">CDEST_06183</name>
</gene>
<dbReference type="SMART" id="SM00066">
    <property type="entry name" value="GAL4"/>
    <property type="match status" value="1"/>
</dbReference>
<feature type="compositionally biased region" description="Low complexity" evidence="8">
    <location>
        <begin position="64"/>
        <end position="87"/>
    </location>
</feature>
<evidence type="ECO:0000256" key="3">
    <source>
        <dbReference type="ARBA" id="ARBA00022833"/>
    </source>
</evidence>
<keyword evidence="11" id="KW-1185">Reference proteome</keyword>
<dbReference type="AlphaFoldDB" id="A0AAX4ICT3"/>
<feature type="compositionally biased region" description="Pro residues" evidence="8">
    <location>
        <begin position="37"/>
        <end position="63"/>
    </location>
</feature>
<feature type="region of interest" description="Disordered" evidence="8">
    <location>
        <begin position="100"/>
        <end position="126"/>
    </location>
</feature>
<dbReference type="Gene3D" id="4.10.240.10">
    <property type="entry name" value="Zn(2)-C6 fungal-type DNA-binding domain"/>
    <property type="match status" value="1"/>
</dbReference>
<dbReference type="InterPro" id="IPR052202">
    <property type="entry name" value="Yeast_MetPath_Reg"/>
</dbReference>
<evidence type="ECO:0000256" key="4">
    <source>
        <dbReference type="ARBA" id="ARBA00023015"/>
    </source>
</evidence>
<evidence type="ECO:0000259" key="9">
    <source>
        <dbReference type="PROSITE" id="PS50048"/>
    </source>
</evidence>
<evidence type="ECO:0000256" key="6">
    <source>
        <dbReference type="ARBA" id="ARBA00023163"/>
    </source>
</evidence>
<dbReference type="PANTHER" id="PTHR47782:SF7">
    <property type="entry name" value="PROTEIN STB5"/>
    <property type="match status" value="1"/>
</dbReference>
<feature type="compositionally biased region" description="Low complexity" evidence="8">
    <location>
        <begin position="833"/>
        <end position="845"/>
    </location>
</feature>
<sequence>MAPEPIRSNIHRFRVRQPSPSASSSPALRRSASPPAVRYPPPPPPPPPPPALTPAIGPPPTPGPSSGTAPDVSVSVSSSLSLSSSSPSSAAMATLSAAPVPANSASIPPTLPSPAGGPNTSVTLSASSSSSSVAAAAPSPKAVRDIPACDRCRSFKKKCSRTFPVCTLCANAGHRCSFSTPAASTAAQTHHLRARIEWLSRFINENLSVPGVPGVEAVDTGTDLASLLGSSPAAAATPTILGGSSSSGGAGGAGVLTAVGHPLEMNPTTPANVNGATPGSGSMSVGSNRGEPRDTFAVHQQQHHQQHQQHQHQQQQSHGASGPGIFDNSESPSSRGNDHMRALLQPGPPEPGRILGIEGLRDGHGHGHGHGHGQGQGHHAGASAGGFTSSSLPRDAIARRFVDAYFRNVNRAYPFVNRARVLRDLESLGESTKRRRDAGSTLLYLVMAIGCTTLQRAGQIPNDTASKFDVAYADIIQECLAREDLESIQILVLVALYSLFDPHKGISTWSVAGIVSRQAMLLGLSRRASEDKTLSAMEIELRHRLFWSIYVLDRMMAISLGLPVALVDDNVDVPLPGLTIEEFASPDRQHFASILQTNRHVIQLRQLEDRILKQIHTRRQADVAALSQADRRAIVQSIRADIENWYSNGCLVSPLEPDNVPIHNSVTWLSARYYHLLLLLHYPCHFNSSSGPGSGSGFGSPIVSAVELLRFAQKHLQSTSVLLQQRQLPLNRVTLCRLFPVGLVLVHSFIACAAECTSFSARDEVAVVVSILEAFPEGWTQARQAAHVFRQFMGLVSGVPNNGYTTLHFPSGGNVYGGGGGGGGGGGSGGVGQVTSSSSASTSSSRESYQAMVRPIITGLVALMQEVLGRSTCYAFHEFPDDCGGQPSAPAGFRGQTAFSPTGPTRHSASVGNDESSMDYGWGSLELGFL</sequence>
<dbReference type="CDD" id="cd12148">
    <property type="entry name" value="fungal_TF_MHR"/>
    <property type="match status" value="1"/>
</dbReference>
<evidence type="ECO:0000256" key="1">
    <source>
        <dbReference type="ARBA" id="ARBA00004123"/>
    </source>
</evidence>
<dbReference type="InterPro" id="IPR036864">
    <property type="entry name" value="Zn2-C6_fun-type_DNA-bd_sf"/>
</dbReference>
<organism evidence="10 11">
    <name type="scientific">Colletotrichum destructivum</name>
    <dbReference type="NCBI Taxonomy" id="34406"/>
    <lineage>
        <taxon>Eukaryota</taxon>
        <taxon>Fungi</taxon>
        <taxon>Dikarya</taxon>
        <taxon>Ascomycota</taxon>
        <taxon>Pezizomycotina</taxon>
        <taxon>Sordariomycetes</taxon>
        <taxon>Hypocreomycetidae</taxon>
        <taxon>Glomerellales</taxon>
        <taxon>Glomerellaceae</taxon>
        <taxon>Colletotrichum</taxon>
        <taxon>Colletotrichum destructivum species complex</taxon>
    </lineage>
</organism>
<keyword evidence="4" id="KW-0805">Transcription regulation</keyword>
<keyword evidence="5" id="KW-0238">DNA-binding</keyword>
<dbReference type="InterPro" id="IPR007219">
    <property type="entry name" value="XnlR_reg_dom"/>
</dbReference>
<dbReference type="GO" id="GO:0008270">
    <property type="term" value="F:zinc ion binding"/>
    <property type="evidence" value="ECO:0007669"/>
    <property type="project" value="InterPro"/>
</dbReference>
<dbReference type="PROSITE" id="PS00463">
    <property type="entry name" value="ZN2_CY6_FUNGAL_1"/>
    <property type="match status" value="1"/>
</dbReference>
<dbReference type="InterPro" id="IPR001138">
    <property type="entry name" value="Zn2Cys6_DnaBD"/>
</dbReference>
<comment type="subcellular location">
    <subcellularLocation>
        <location evidence="1">Nucleus</location>
    </subcellularLocation>
</comment>
<dbReference type="RefSeq" id="XP_062778393.1">
    <property type="nucleotide sequence ID" value="XM_062922342.1"/>
</dbReference>
<dbReference type="GO" id="GO:0006351">
    <property type="term" value="P:DNA-templated transcription"/>
    <property type="evidence" value="ECO:0007669"/>
    <property type="project" value="InterPro"/>
</dbReference>
<feature type="compositionally biased region" description="Polar residues" evidence="8">
    <location>
        <begin position="266"/>
        <end position="287"/>
    </location>
</feature>
<keyword evidence="6" id="KW-0804">Transcription</keyword>
<dbReference type="GeneID" id="87942686"/>
<evidence type="ECO:0000256" key="5">
    <source>
        <dbReference type="ARBA" id="ARBA00023125"/>
    </source>
</evidence>
<proteinExistence type="predicted"/>
<dbReference type="GO" id="GO:0043565">
    <property type="term" value="F:sequence-specific DNA binding"/>
    <property type="evidence" value="ECO:0007669"/>
    <property type="project" value="TreeGrafter"/>
</dbReference>
<keyword evidence="2" id="KW-0479">Metal-binding</keyword>
<dbReference type="GO" id="GO:0005634">
    <property type="term" value="C:nucleus"/>
    <property type="evidence" value="ECO:0007669"/>
    <property type="project" value="UniProtKB-SubCell"/>
</dbReference>
<feature type="region of interest" description="Disordered" evidence="8">
    <location>
        <begin position="260"/>
        <end position="387"/>
    </location>
</feature>
<feature type="compositionally biased region" description="Low complexity" evidence="8">
    <location>
        <begin position="16"/>
        <end position="36"/>
    </location>
</feature>
<evidence type="ECO:0000313" key="10">
    <source>
        <dbReference type="EMBL" id="WQF81169.1"/>
    </source>
</evidence>
<evidence type="ECO:0000256" key="2">
    <source>
        <dbReference type="ARBA" id="ARBA00022723"/>
    </source>
</evidence>
<keyword evidence="7" id="KW-0539">Nucleus</keyword>
<evidence type="ECO:0000313" key="11">
    <source>
        <dbReference type="Proteomes" id="UP001322277"/>
    </source>
</evidence>
<feature type="compositionally biased region" description="Basic residues" evidence="8">
    <location>
        <begin position="301"/>
        <end position="310"/>
    </location>
</feature>
<dbReference type="EMBL" id="CP137308">
    <property type="protein sequence ID" value="WQF81169.1"/>
    <property type="molecule type" value="Genomic_DNA"/>
</dbReference>
<feature type="region of interest" description="Disordered" evidence="8">
    <location>
        <begin position="894"/>
        <end position="913"/>
    </location>
</feature>
<accession>A0AAX4ICT3</accession>
<feature type="domain" description="Zn(2)-C6 fungal-type" evidence="9">
    <location>
        <begin position="148"/>
        <end position="178"/>
    </location>
</feature>
<feature type="compositionally biased region" description="Gly residues" evidence="8">
    <location>
        <begin position="820"/>
        <end position="832"/>
    </location>
</feature>
<protein>
    <recommendedName>
        <fullName evidence="9">Zn(2)-C6 fungal-type domain-containing protein</fullName>
    </recommendedName>
</protein>
<reference evidence="11" key="1">
    <citation type="journal article" date="2023" name="bioRxiv">
        <title>Complete genome of the Medicago anthracnose fungus, Colletotrichum destructivum, reveals a mini-chromosome-like region within a core chromosome.</title>
        <authorList>
            <person name="Lapalu N."/>
            <person name="Simon A."/>
            <person name="Lu A."/>
            <person name="Plaumann P.-L."/>
            <person name="Amselem J."/>
            <person name="Pigne S."/>
            <person name="Auger A."/>
            <person name="Koch C."/>
            <person name="Dallery J.-F."/>
            <person name="O'Connell R.J."/>
        </authorList>
    </citation>
    <scope>NUCLEOTIDE SEQUENCE [LARGE SCALE GENOMIC DNA]</scope>
    <source>
        <strain evidence="11">CBS 520.97</strain>
    </source>
</reference>
<dbReference type="SUPFAM" id="SSF57701">
    <property type="entry name" value="Zn2/Cys6 DNA-binding domain"/>
    <property type="match status" value="1"/>
</dbReference>
<feature type="region of interest" description="Disordered" evidence="8">
    <location>
        <begin position="1"/>
        <end position="87"/>
    </location>
</feature>
<evidence type="ECO:0000256" key="8">
    <source>
        <dbReference type="SAM" id="MobiDB-lite"/>
    </source>
</evidence>
<dbReference type="Pfam" id="PF00172">
    <property type="entry name" value="Zn_clus"/>
    <property type="match status" value="1"/>
</dbReference>
<dbReference type="Pfam" id="PF04082">
    <property type="entry name" value="Fungal_trans"/>
    <property type="match status" value="1"/>
</dbReference>
<dbReference type="PROSITE" id="PS50048">
    <property type="entry name" value="ZN2_CY6_FUNGAL_2"/>
    <property type="match status" value="1"/>
</dbReference>
<feature type="region of interest" description="Disordered" evidence="8">
    <location>
        <begin position="820"/>
        <end position="846"/>
    </location>
</feature>
<evidence type="ECO:0000256" key="7">
    <source>
        <dbReference type="ARBA" id="ARBA00023242"/>
    </source>
</evidence>
<dbReference type="KEGG" id="cdet:87942686"/>
<keyword evidence="3" id="KW-0862">Zinc</keyword>
<dbReference type="SMART" id="SM00906">
    <property type="entry name" value="Fungal_trans"/>
    <property type="match status" value="1"/>
</dbReference>
<name>A0AAX4ICT3_9PEZI</name>